<dbReference type="PROSITE" id="PS51186">
    <property type="entry name" value="GNAT"/>
    <property type="match status" value="1"/>
</dbReference>
<evidence type="ECO:0000259" key="1">
    <source>
        <dbReference type="PROSITE" id="PS51186"/>
    </source>
</evidence>
<reference evidence="2 3" key="1">
    <citation type="submission" date="2020-07" db="EMBL/GenBank/DDBJ databases">
        <title>Sequencing the genomes of 1000 actinobacteria strains.</title>
        <authorList>
            <person name="Klenk H.-P."/>
        </authorList>
    </citation>
    <scope>NUCLEOTIDE SEQUENCE [LARGE SCALE GENOMIC DNA]</scope>
    <source>
        <strain evidence="2 3">DSM 104001</strain>
    </source>
</reference>
<dbReference type="Gene3D" id="3.40.630.30">
    <property type="match status" value="1"/>
</dbReference>
<dbReference type="PANTHER" id="PTHR43441:SF10">
    <property type="entry name" value="ACETYLTRANSFERASE"/>
    <property type="match status" value="1"/>
</dbReference>
<comment type="caution">
    <text evidence="2">The sequence shown here is derived from an EMBL/GenBank/DDBJ whole genome shotgun (WGS) entry which is preliminary data.</text>
</comment>
<feature type="domain" description="N-acetyltransferase" evidence="1">
    <location>
        <begin position="10"/>
        <end position="172"/>
    </location>
</feature>
<organism evidence="2 3">
    <name type="scientific">Petropleomorpha daqingensis</name>
    <dbReference type="NCBI Taxonomy" id="2026353"/>
    <lineage>
        <taxon>Bacteria</taxon>
        <taxon>Bacillati</taxon>
        <taxon>Actinomycetota</taxon>
        <taxon>Actinomycetes</taxon>
        <taxon>Geodermatophilales</taxon>
        <taxon>Geodermatophilaceae</taxon>
        <taxon>Petropleomorpha</taxon>
    </lineage>
</organism>
<name>A0A853CD83_9ACTN</name>
<dbReference type="Proteomes" id="UP000541969">
    <property type="component" value="Unassembled WGS sequence"/>
</dbReference>
<keyword evidence="3" id="KW-1185">Reference proteome</keyword>
<dbReference type="AlphaFoldDB" id="A0A853CD83"/>
<keyword evidence="2" id="KW-0808">Transferase</keyword>
<dbReference type="InterPro" id="IPR016181">
    <property type="entry name" value="Acyl_CoA_acyltransferase"/>
</dbReference>
<dbReference type="InterPro" id="IPR051908">
    <property type="entry name" value="Ribosomal_N-acetyltransferase"/>
</dbReference>
<sequence length="174" mass="18564">MQPELTGARVRLRPWTPADADAVFAACQDPGIQQWTTVPSPYTREDAVAYVSTVAPQAWDDGGAVFAVEDLATGEIAGSIGAHGMVDGVAHIGYWTAAAARGRGLTSDALRTLTRWLFDERGAARAELVVEPANTASIRVAEAAGFTAEGVLRQRLVLRGRRVDVVMYSRLPGD</sequence>
<dbReference type="InterPro" id="IPR000182">
    <property type="entry name" value="GNAT_dom"/>
</dbReference>
<evidence type="ECO:0000313" key="2">
    <source>
        <dbReference type="EMBL" id="NYJ04348.1"/>
    </source>
</evidence>
<dbReference type="RefSeq" id="WP_179715075.1">
    <property type="nucleotide sequence ID" value="NZ_JACBZT010000001.1"/>
</dbReference>
<dbReference type="Pfam" id="PF13302">
    <property type="entry name" value="Acetyltransf_3"/>
    <property type="match status" value="1"/>
</dbReference>
<dbReference type="GO" id="GO:0005737">
    <property type="term" value="C:cytoplasm"/>
    <property type="evidence" value="ECO:0007669"/>
    <property type="project" value="TreeGrafter"/>
</dbReference>
<dbReference type="SUPFAM" id="SSF55729">
    <property type="entry name" value="Acyl-CoA N-acyltransferases (Nat)"/>
    <property type="match status" value="1"/>
</dbReference>
<evidence type="ECO:0000313" key="3">
    <source>
        <dbReference type="Proteomes" id="UP000541969"/>
    </source>
</evidence>
<accession>A0A853CD83</accession>
<dbReference type="EMBL" id="JACBZT010000001">
    <property type="protein sequence ID" value="NYJ04348.1"/>
    <property type="molecule type" value="Genomic_DNA"/>
</dbReference>
<dbReference type="GO" id="GO:0008999">
    <property type="term" value="F:protein-N-terminal-alanine acetyltransferase activity"/>
    <property type="evidence" value="ECO:0007669"/>
    <property type="project" value="TreeGrafter"/>
</dbReference>
<dbReference type="PANTHER" id="PTHR43441">
    <property type="entry name" value="RIBOSOMAL-PROTEIN-SERINE ACETYLTRANSFERASE"/>
    <property type="match status" value="1"/>
</dbReference>
<proteinExistence type="predicted"/>
<protein>
    <submittedName>
        <fullName evidence="2">RimJ/RimL family protein N-acetyltransferase</fullName>
    </submittedName>
</protein>
<gene>
    <name evidence="2" type="ORF">GGQ55_000626</name>
</gene>
<dbReference type="GO" id="GO:1990189">
    <property type="term" value="F:protein N-terminal-serine acetyltransferase activity"/>
    <property type="evidence" value="ECO:0007669"/>
    <property type="project" value="TreeGrafter"/>
</dbReference>